<organism evidence="7 8">
    <name type="scientific">Chenggangzhangella methanolivorans</name>
    <dbReference type="NCBI Taxonomy" id="1437009"/>
    <lineage>
        <taxon>Bacteria</taxon>
        <taxon>Pseudomonadati</taxon>
        <taxon>Pseudomonadota</taxon>
        <taxon>Alphaproteobacteria</taxon>
        <taxon>Hyphomicrobiales</taxon>
        <taxon>Methylopilaceae</taxon>
        <taxon>Chenggangzhangella</taxon>
    </lineage>
</organism>
<evidence type="ECO:0000256" key="3">
    <source>
        <dbReference type="ARBA" id="ARBA00022989"/>
    </source>
</evidence>
<evidence type="ECO:0000259" key="6">
    <source>
        <dbReference type="Pfam" id="PF02656"/>
    </source>
</evidence>
<feature type="domain" description="DUF202" evidence="6">
    <location>
        <begin position="24"/>
        <end position="84"/>
    </location>
</feature>
<evidence type="ECO:0000256" key="4">
    <source>
        <dbReference type="ARBA" id="ARBA00023136"/>
    </source>
</evidence>
<sequence length="127" mass="13777">MTPEPPVSPPHHAENPQVRLAEDRTILAAERTYASWLRTGLSFLVVGLAAQRFLREVLPGSPLLIISLAMILCAIVCFGSAAWRDAEVRKRLGARTEVRLLPRVIAAGLPLFLIISSAVSAAFLATH</sequence>
<dbReference type="AlphaFoldDB" id="A0A9E6RCD2"/>
<dbReference type="KEGG" id="cmet:K6K41_10405"/>
<proteinExistence type="predicted"/>
<dbReference type="Proteomes" id="UP000825701">
    <property type="component" value="Chromosome"/>
</dbReference>
<comment type="subcellular location">
    <subcellularLocation>
        <location evidence="1">Endomembrane system</location>
        <topology evidence="1">Multi-pass membrane protein</topology>
    </subcellularLocation>
</comment>
<feature type="transmembrane region" description="Helical" evidence="5">
    <location>
        <begin position="104"/>
        <end position="125"/>
    </location>
</feature>
<keyword evidence="3 5" id="KW-1133">Transmembrane helix</keyword>
<keyword evidence="8" id="KW-1185">Reference proteome</keyword>
<dbReference type="EMBL" id="CP081869">
    <property type="protein sequence ID" value="QZO01735.1"/>
    <property type="molecule type" value="Genomic_DNA"/>
</dbReference>
<evidence type="ECO:0000313" key="8">
    <source>
        <dbReference type="Proteomes" id="UP000825701"/>
    </source>
</evidence>
<evidence type="ECO:0000313" key="7">
    <source>
        <dbReference type="EMBL" id="QZO01735.1"/>
    </source>
</evidence>
<feature type="transmembrane region" description="Helical" evidence="5">
    <location>
        <begin position="63"/>
        <end position="83"/>
    </location>
</feature>
<evidence type="ECO:0000256" key="5">
    <source>
        <dbReference type="SAM" id="Phobius"/>
    </source>
</evidence>
<keyword evidence="2 5" id="KW-0812">Transmembrane</keyword>
<dbReference type="Pfam" id="PF02656">
    <property type="entry name" value="DUF202"/>
    <property type="match status" value="1"/>
</dbReference>
<evidence type="ECO:0000256" key="1">
    <source>
        <dbReference type="ARBA" id="ARBA00004127"/>
    </source>
</evidence>
<accession>A0A9E6RCD2</accession>
<dbReference type="GO" id="GO:0012505">
    <property type="term" value="C:endomembrane system"/>
    <property type="evidence" value="ECO:0007669"/>
    <property type="project" value="UniProtKB-SubCell"/>
</dbReference>
<gene>
    <name evidence="7" type="ORF">K6K41_10405</name>
</gene>
<keyword evidence="4 5" id="KW-0472">Membrane</keyword>
<dbReference type="InterPro" id="IPR003807">
    <property type="entry name" value="DUF202"/>
</dbReference>
<name>A0A9E6RCD2_9HYPH</name>
<evidence type="ECO:0000256" key="2">
    <source>
        <dbReference type="ARBA" id="ARBA00022692"/>
    </source>
</evidence>
<reference evidence="7" key="1">
    <citation type="submission" date="2021-08" db="EMBL/GenBank/DDBJ databases">
        <authorList>
            <person name="Zhang H."/>
            <person name="Xu M."/>
            <person name="Yu Z."/>
            <person name="Yang L."/>
            <person name="Cai Y."/>
        </authorList>
    </citation>
    <scope>NUCLEOTIDE SEQUENCE</scope>
    <source>
        <strain evidence="7">CHL1</strain>
    </source>
</reference>
<protein>
    <submittedName>
        <fullName evidence="7">DUF202 domain-containing protein</fullName>
    </submittedName>
</protein>